<comment type="subunit">
    <text evidence="12">(Microbial infection) Upon infection by bacteriophage Qbeta, part of the viral RNA-dependent RNA polymerase complex, the other subunits are the viral replicase catalytic subunit (AC P14647), host ribosomal protein S1 and EF-Ts.</text>
</comment>
<protein>
    <recommendedName>
        <fullName evidence="9 13">Elongation factor Tu</fullName>
        <shortName evidence="13">EF-Tu</shortName>
        <ecNumber evidence="13">3.6.5.3</ecNumber>
    </recommendedName>
</protein>
<sequence>MAKEKFERSKPHVNVGTIGHVDHGKTTLTAAMCTILSQKFGGAAKAYDQIDNAPEEKARGITINTSHVEYETAERHYAHVDCPGHADYVKNMITGAAQMDGAILVVSAADGPMPQTREHILLARQVGVPYIIVYMNKCDMVDDEELLELVEMEIRDLLSSYEFPGDDVPLIKGSALKALEGDQSDIGEASIMALADALDSYIPTPERAVDKPFLLPIEDVFSISGRGTVVTGRVERGVINVGDEIEIVGLKDTQKTTCTGVEMFRKLLDQGQAGDNVGVLLRGTKREEVERGQVLAKPGSITPHTKFKAEVYVLSKEEGGRHTPFFANYRPQFYFRTTDVTGAVSLAEGVEMVMPGENVTIDVELIHPIAMEEGLRFAIREGGRTVGAGVVAKVIA</sequence>
<dbReference type="InterPro" id="IPR009000">
    <property type="entry name" value="Transl_B-barrel_sf"/>
</dbReference>
<dbReference type="NCBIfam" id="NF009372">
    <property type="entry name" value="PRK12735.1"/>
    <property type="match status" value="1"/>
</dbReference>
<dbReference type="PANTHER" id="PTHR43721">
    <property type="entry name" value="ELONGATION FACTOR TU-RELATED"/>
    <property type="match status" value="1"/>
</dbReference>
<dbReference type="InterPro" id="IPR033720">
    <property type="entry name" value="EFTU_2"/>
</dbReference>
<dbReference type="InterPro" id="IPR050055">
    <property type="entry name" value="EF-Tu_GTPase"/>
</dbReference>
<evidence type="ECO:0000256" key="1">
    <source>
        <dbReference type="ARBA" id="ARBA00007249"/>
    </source>
</evidence>
<dbReference type="Gene3D" id="2.40.30.10">
    <property type="entry name" value="Translation factors"/>
    <property type="match status" value="2"/>
</dbReference>
<dbReference type="PROSITE" id="PS51722">
    <property type="entry name" value="G_TR_2"/>
    <property type="match status" value="1"/>
</dbReference>
<evidence type="ECO:0000313" key="16">
    <source>
        <dbReference type="EMBL" id="WLS98960.1"/>
    </source>
</evidence>
<feature type="binding site" evidence="13">
    <location>
        <begin position="81"/>
        <end position="85"/>
    </location>
    <ligand>
        <name>GTP</name>
        <dbReference type="ChEBI" id="CHEBI:37565"/>
    </ligand>
</feature>
<evidence type="ECO:0000313" key="15">
    <source>
        <dbReference type="EMBL" id="WLS98949.1"/>
    </source>
</evidence>
<dbReference type="Gene3D" id="3.40.50.300">
    <property type="entry name" value="P-loop containing nucleotide triphosphate hydrolases"/>
    <property type="match status" value="1"/>
</dbReference>
<evidence type="ECO:0000256" key="3">
    <source>
        <dbReference type="ARBA" id="ARBA00022741"/>
    </source>
</evidence>
<keyword evidence="4 13" id="KW-0251">Elongation factor</keyword>
<proteinExistence type="inferred from homology"/>
<dbReference type="GO" id="GO:0003746">
    <property type="term" value="F:translation elongation factor activity"/>
    <property type="evidence" value="ECO:0007669"/>
    <property type="project" value="UniProtKB-UniRule"/>
</dbReference>
<keyword evidence="13" id="KW-0963">Cytoplasm</keyword>
<dbReference type="EMBL" id="CP132375">
    <property type="protein sequence ID" value="WLS98960.1"/>
    <property type="molecule type" value="Genomic_DNA"/>
</dbReference>
<evidence type="ECO:0000256" key="5">
    <source>
        <dbReference type="ARBA" id="ARBA00022801"/>
    </source>
</evidence>
<dbReference type="Pfam" id="PF03143">
    <property type="entry name" value="GTP_EFTU_D3"/>
    <property type="match status" value="1"/>
</dbReference>
<feature type="binding site" evidence="13">
    <location>
        <position position="26"/>
    </location>
    <ligand>
        <name>Mg(2+)</name>
        <dbReference type="ChEBI" id="CHEBI:18420"/>
    </ligand>
</feature>
<dbReference type="FunFam" id="3.40.50.300:FF:000003">
    <property type="entry name" value="Elongation factor Tu"/>
    <property type="match status" value="1"/>
</dbReference>
<feature type="binding site" evidence="13">
    <location>
        <begin position="136"/>
        <end position="139"/>
    </location>
    <ligand>
        <name>GTP</name>
        <dbReference type="ChEBI" id="CHEBI:37565"/>
    </ligand>
</feature>
<dbReference type="InterPro" id="IPR004161">
    <property type="entry name" value="EFTu-like_2"/>
</dbReference>
<dbReference type="FunFam" id="2.40.30.10:FF:000001">
    <property type="entry name" value="Elongation factor Tu"/>
    <property type="match status" value="1"/>
</dbReference>
<dbReference type="Pfam" id="PF03144">
    <property type="entry name" value="GTP_EFTU_D2"/>
    <property type="match status" value="1"/>
</dbReference>
<accession>A0A1T1Y2X6</accession>
<comment type="subcellular location">
    <subcellularLocation>
        <location evidence="13">Cytoplasm</location>
    </subcellularLocation>
</comment>
<dbReference type="InterPro" id="IPR004541">
    <property type="entry name" value="Transl_elong_EFTu/EF1A_bac/org"/>
</dbReference>
<dbReference type="GO" id="GO:0000287">
    <property type="term" value="F:magnesium ion binding"/>
    <property type="evidence" value="ECO:0007669"/>
    <property type="project" value="UniProtKB-UniRule"/>
</dbReference>
<keyword evidence="6 13" id="KW-0460">Magnesium</keyword>
<evidence type="ECO:0000256" key="7">
    <source>
        <dbReference type="ARBA" id="ARBA00022917"/>
    </source>
</evidence>
<evidence type="ECO:0000256" key="6">
    <source>
        <dbReference type="ARBA" id="ARBA00022842"/>
    </source>
</evidence>
<dbReference type="InterPro" id="IPR005225">
    <property type="entry name" value="Small_GTP-bd"/>
</dbReference>
<dbReference type="InterPro" id="IPR004160">
    <property type="entry name" value="Transl_elong_EFTu/EF1A_C"/>
</dbReference>
<dbReference type="Proteomes" id="UP001229773">
    <property type="component" value="Chromosome"/>
</dbReference>
<organism evidence="15 17">
    <name type="scientific">Snodgrassella alvi</name>
    <dbReference type="NCBI Taxonomy" id="1196083"/>
    <lineage>
        <taxon>Bacteria</taxon>
        <taxon>Pseudomonadati</taxon>
        <taxon>Pseudomonadota</taxon>
        <taxon>Betaproteobacteria</taxon>
        <taxon>Neisseriales</taxon>
        <taxon>Neisseriaceae</taxon>
        <taxon>Snodgrassella</taxon>
    </lineage>
</organism>
<dbReference type="InterPro" id="IPR027417">
    <property type="entry name" value="P-loop_NTPase"/>
</dbReference>
<dbReference type="GO" id="GO:0003924">
    <property type="term" value="F:GTPase activity"/>
    <property type="evidence" value="ECO:0007669"/>
    <property type="project" value="UniProtKB-UniRule"/>
</dbReference>
<dbReference type="CDD" id="cd03707">
    <property type="entry name" value="EFTU_III"/>
    <property type="match status" value="1"/>
</dbReference>
<dbReference type="CDD" id="cd01884">
    <property type="entry name" value="EF_Tu"/>
    <property type="match status" value="1"/>
</dbReference>
<dbReference type="Pfam" id="PF00009">
    <property type="entry name" value="GTP_EFTU"/>
    <property type="match status" value="1"/>
</dbReference>
<dbReference type="GeneID" id="32538219"/>
<dbReference type="CDD" id="cd03697">
    <property type="entry name" value="EFTU_II"/>
    <property type="match status" value="1"/>
</dbReference>
<evidence type="ECO:0000256" key="8">
    <source>
        <dbReference type="ARBA" id="ARBA00023134"/>
    </source>
</evidence>
<keyword evidence="5 13" id="KW-0378">Hydrolase</keyword>
<dbReference type="InterPro" id="IPR031157">
    <property type="entry name" value="G_TR_CS"/>
</dbReference>
<dbReference type="SUPFAM" id="SSF50465">
    <property type="entry name" value="EF-Tu/eEF-1alpha/eIF2-gamma C-terminal domain"/>
    <property type="match status" value="1"/>
</dbReference>
<evidence type="ECO:0000313" key="17">
    <source>
        <dbReference type="Proteomes" id="UP001229773"/>
    </source>
</evidence>
<evidence type="ECO:0000256" key="4">
    <source>
        <dbReference type="ARBA" id="ARBA00022768"/>
    </source>
</evidence>
<dbReference type="HAMAP" id="MF_00118_B">
    <property type="entry name" value="EF_Tu_B"/>
    <property type="match status" value="1"/>
</dbReference>
<dbReference type="PANTHER" id="PTHR43721:SF22">
    <property type="entry name" value="ELONGATION FACTOR TU, MITOCHONDRIAL"/>
    <property type="match status" value="1"/>
</dbReference>
<evidence type="ECO:0000256" key="9">
    <source>
        <dbReference type="ARBA" id="ARBA00029554"/>
    </source>
</evidence>
<keyword evidence="7 13" id="KW-0648">Protein biosynthesis</keyword>
<reference evidence="15 17" key="1">
    <citation type="submission" date="2023-08" db="EMBL/GenBank/DDBJ databases">
        <title>Complete genome sequences of 12 bacterial strains from the honey bee gut, resolved with long-read nanopore sequencing.</title>
        <authorList>
            <person name="Kwong W.K."/>
            <person name="Acheampong S."/>
            <person name="Polat M.F."/>
        </authorList>
    </citation>
    <scope>NUCLEOTIDE SEQUENCE [LARGE SCALE GENOMIC DNA]</scope>
    <source>
        <strain evidence="15">WkB9</strain>
        <strain evidence="17">wkB9</strain>
    </source>
</reference>
<dbReference type="InterPro" id="IPR041709">
    <property type="entry name" value="EF-Tu_GTP-bd"/>
</dbReference>
<dbReference type="SUPFAM" id="SSF50447">
    <property type="entry name" value="Translation proteins"/>
    <property type="match status" value="1"/>
</dbReference>
<dbReference type="NCBIfam" id="NF000766">
    <property type="entry name" value="PRK00049.1"/>
    <property type="match status" value="1"/>
</dbReference>
<evidence type="ECO:0000256" key="11">
    <source>
        <dbReference type="ARBA" id="ARBA00063778"/>
    </source>
</evidence>
<keyword evidence="3 13" id="KW-0547">Nucleotide-binding</keyword>
<dbReference type="PROSITE" id="PS00301">
    <property type="entry name" value="G_TR_1"/>
    <property type="match status" value="1"/>
</dbReference>
<dbReference type="NCBIfam" id="NF009373">
    <property type="entry name" value="PRK12736.1"/>
    <property type="match status" value="1"/>
</dbReference>
<comment type="subunit">
    <text evidence="11">Monomer. Heterotetramer composed of two EF-Ts.EF-Tu dimer complexes.</text>
</comment>
<dbReference type="EMBL" id="CP132375">
    <property type="protein sequence ID" value="WLS98949.1"/>
    <property type="molecule type" value="Genomic_DNA"/>
</dbReference>
<dbReference type="NCBIfam" id="TIGR00231">
    <property type="entry name" value="small_GTP"/>
    <property type="match status" value="1"/>
</dbReference>
<dbReference type="GO" id="GO:0005829">
    <property type="term" value="C:cytosol"/>
    <property type="evidence" value="ECO:0007669"/>
    <property type="project" value="TreeGrafter"/>
</dbReference>
<evidence type="ECO:0000256" key="13">
    <source>
        <dbReference type="HAMAP-Rule" id="MF_00118"/>
    </source>
</evidence>
<dbReference type="GO" id="GO:0005525">
    <property type="term" value="F:GTP binding"/>
    <property type="evidence" value="ECO:0007669"/>
    <property type="project" value="UniProtKB-UniRule"/>
</dbReference>
<dbReference type="NCBIfam" id="TIGR00485">
    <property type="entry name" value="EF-Tu"/>
    <property type="match status" value="1"/>
</dbReference>
<keyword evidence="8 13" id="KW-0342">GTP-binding</keyword>
<dbReference type="InterPro" id="IPR000795">
    <property type="entry name" value="T_Tr_GTP-bd_dom"/>
</dbReference>
<comment type="function">
    <text evidence="10">May play an important regulatory role in cell growth and in the bacterial response to nutrient deprivation.</text>
</comment>
<comment type="catalytic activity">
    <reaction evidence="13">
        <text>GTP + H2O = GDP + phosphate + H(+)</text>
        <dbReference type="Rhea" id="RHEA:19669"/>
        <dbReference type="ChEBI" id="CHEBI:15377"/>
        <dbReference type="ChEBI" id="CHEBI:15378"/>
        <dbReference type="ChEBI" id="CHEBI:37565"/>
        <dbReference type="ChEBI" id="CHEBI:43474"/>
        <dbReference type="ChEBI" id="CHEBI:58189"/>
        <dbReference type="EC" id="3.6.5.3"/>
    </reaction>
</comment>
<evidence type="ECO:0000256" key="2">
    <source>
        <dbReference type="ARBA" id="ARBA00022723"/>
    </source>
</evidence>
<evidence type="ECO:0000259" key="14">
    <source>
        <dbReference type="PROSITE" id="PS51722"/>
    </source>
</evidence>
<feature type="domain" description="Tr-type G" evidence="14">
    <location>
        <begin position="10"/>
        <end position="206"/>
    </location>
</feature>
<dbReference type="SUPFAM" id="SSF52540">
    <property type="entry name" value="P-loop containing nucleoside triphosphate hydrolases"/>
    <property type="match status" value="1"/>
</dbReference>
<feature type="binding site" evidence="13">
    <location>
        <begin position="19"/>
        <end position="26"/>
    </location>
    <ligand>
        <name>GTP</name>
        <dbReference type="ChEBI" id="CHEBI:37565"/>
    </ligand>
</feature>
<dbReference type="AlphaFoldDB" id="A0A1T1Y2X6"/>
<dbReference type="PRINTS" id="PR00315">
    <property type="entry name" value="ELONGATNFCT"/>
</dbReference>
<evidence type="ECO:0000256" key="10">
    <source>
        <dbReference type="ARBA" id="ARBA00058140"/>
    </source>
</evidence>
<evidence type="ECO:0000256" key="12">
    <source>
        <dbReference type="ARBA" id="ARBA00064283"/>
    </source>
</evidence>
<dbReference type="EC" id="3.6.5.3" evidence="13"/>
<gene>
    <name evidence="13 15" type="primary">tuf</name>
    <name evidence="15" type="ORF">RAM05_02785</name>
    <name evidence="16" type="ORF">RAM05_02850</name>
</gene>
<comment type="similarity">
    <text evidence="1 13">Belongs to the TRAFAC class translation factor GTPase superfamily. Classic translation factor GTPase family. EF-Tu/EF-1A subfamily.</text>
</comment>
<dbReference type="RefSeq" id="WP_025329891.1">
    <property type="nucleotide sequence ID" value="NZ_CP132374.1"/>
</dbReference>
<keyword evidence="2 13" id="KW-0479">Metal-binding</keyword>
<dbReference type="InterPro" id="IPR009001">
    <property type="entry name" value="Transl_elong_EF1A/Init_IF2_C"/>
</dbReference>
<name>A0A1T1Y2X6_9NEIS</name>
<comment type="function">
    <text evidence="13">GTP hydrolase that promotes the GTP-dependent binding of aminoacyl-tRNA to the A-site of ribosomes during protein biosynthesis.</text>
</comment>